<dbReference type="Proteomes" id="UP001595533">
    <property type="component" value="Unassembled WGS sequence"/>
</dbReference>
<name>A0ABV7JCG6_9GAMM</name>
<evidence type="ECO:0000259" key="1">
    <source>
        <dbReference type="Pfam" id="PF17803"/>
    </source>
</evidence>
<dbReference type="Pfam" id="PF17803">
    <property type="entry name" value="Cadherin_4"/>
    <property type="match status" value="1"/>
</dbReference>
<accession>A0ABV7JCG6</accession>
<proteinExistence type="predicted"/>
<feature type="domain" description="RapA2 cadherin-like" evidence="1">
    <location>
        <begin position="32"/>
        <end position="82"/>
    </location>
</feature>
<evidence type="ECO:0000313" key="2">
    <source>
        <dbReference type="EMBL" id="MFC3193913.1"/>
    </source>
</evidence>
<feature type="non-terminal residue" evidence="2">
    <location>
        <position position="82"/>
    </location>
</feature>
<gene>
    <name evidence="2" type="ORF">ACFODZ_06645</name>
</gene>
<dbReference type="RefSeq" id="WP_379876314.1">
    <property type="nucleotide sequence ID" value="NZ_JBHRTS010000003.1"/>
</dbReference>
<evidence type="ECO:0000313" key="3">
    <source>
        <dbReference type="Proteomes" id="UP001595533"/>
    </source>
</evidence>
<dbReference type="NCBIfam" id="TIGR01965">
    <property type="entry name" value="VCBS_repeat"/>
    <property type="match status" value="1"/>
</dbReference>
<sequence length="82" mass="8231">GADLTYAPVADYCNDGVTTDDFTYTINGGSSATVAVTVTCVDDAPTANDDNATVIEDSVNNSILVLGNDANADGGLLEVTGV</sequence>
<organism evidence="2 3">
    <name type="scientific">Marinicella sediminis</name>
    <dbReference type="NCBI Taxonomy" id="1792834"/>
    <lineage>
        <taxon>Bacteria</taxon>
        <taxon>Pseudomonadati</taxon>
        <taxon>Pseudomonadota</taxon>
        <taxon>Gammaproteobacteria</taxon>
        <taxon>Lysobacterales</taxon>
        <taxon>Marinicellaceae</taxon>
        <taxon>Marinicella</taxon>
    </lineage>
</organism>
<reference evidence="3" key="1">
    <citation type="journal article" date="2019" name="Int. J. Syst. Evol. Microbiol.">
        <title>The Global Catalogue of Microorganisms (GCM) 10K type strain sequencing project: providing services to taxonomists for standard genome sequencing and annotation.</title>
        <authorList>
            <consortium name="The Broad Institute Genomics Platform"/>
            <consortium name="The Broad Institute Genome Sequencing Center for Infectious Disease"/>
            <person name="Wu L."/>
            <person name="Ma J."/>
        </authorList>
    </citation>
    <scope>NUCLEOTIDE SEQUENCE [LARGE SCALE GENOMIC DNA]</scope>
    <source>
        <strain evidence="3">KCTC 42953</strain>
    </source>
</reference>
<dbReference type="EMBL" id="JBHRTS010000003">
    <property type="protein sequence ID" value="MFC3193913.1"/>
    <property type="molecule type" value="Genomic_DNA"/>
</dbReference>
<keyword evidence="3" id="KW-1185">Reference proteome</keyword>
<feature type="non-terminal residue" evidence="2">
    <location>
        <position position="1"/>
    </location>
</feature>
<dbReference type="InterPro" id="IPR040853">
    <property type="entry name" value="RapA2_cadherin-like"/>
</dbReference>
<protein>
    <submittedName>
        <fullName evidence="2">VCBS domain-containing protein</fullName>
    </submittedName>
</protein>
<dbReference type="InterPro" id="IPR010221">
    <property type="entry name" value="VCBS_dom"/>
</dbReference>
<comment type="caution">
    <text evidence="2">The sequence shown here is derived from an EMBL/GenBank/DDBJ whole genome shotgun (WGS) entry which is preliminary data.</text>
</comment>